<reference evidence="1" key="1">
    <citation type="submission" date="2022-07" db="EMBL/GenBank/DDBJ databases">
        <title>Phylogenomic reconstructions and comparative analyses of Kickxellomycotina fungi.</title>
        <authorList>
            <person name="Reynolds N.K."/>
            <person name="Stajich J.E."/>
            <person name="Barry K."/>
            <person name="Grigoriev I.V."/>
            <person name="Crous P."/>
            <person name="Smith M.E."/>
        </authorList>
    </citation>
    <scope>NUCLEOTIDE SEQUENCE</scope>
    <source>
        <strain evidence="1">NRRL 5244</strain>
    </source>
</reference>
<sequence length="161" mass="16983">MSSCHEHTSPSVLALISWWALVVPTTFRAYTGCVCPPDVSGVLSTGCDLARVSHSRICPEYAPPTIMFGLKSEKVTFSTSDGAWNTNSGRSFKCVFQIATTPSGSLGAIGFLLYAAATSSVKRPDQATSITERPRDTRSSLKAMANFSFSAADSSSGTVAS</sequence>
<comment type="caution">
    <text evidence="1">The sequence shown here is derived from an EMBL/GenBank/DDBJ whole genome shotgun (WGS) entry which is preliminary data.</text>
</comment>
<feature type="non-terminal residue" evidence="1">
    <location>
        <position position="161"/>
    </location>
</feature>
<keyword evidence="2" id="KW-1185">Reference proteome</keyword>
<name>A0ACC1J3T1_9FUNG</name>
<protein>
    <submittedName>
        <fullName evidence="1">Uncharacterized protein</fullName>
    </submittedName>
</protein>
<evidence type="ECO:0000313" key="1">
    <source>
        <dbReference type="EMBL" id="KAJ1936432.1"/>
    </source>
</evidence>
<organism evidence="1 2">
    <name type="scientific">Linderina macrospora</name>
    <dbReference type="NCBI Taxonomy" id="4868"/>
    <lineage>
        <taxon>Eukaryota</taxon>
        <taxon>Fungi</taxon>
        <taxon>Fungi incertae sedis</taxon>
        <taxon>Zoopagomycota</taxon>
        <taxon>Kickxellomycotina</taxon>
        <taxon>Kickxellomycetes</taxon>
        <taxon>Kickxellales</taxon>
        <taxon>Kickxellaceae</taxon>
        <taxon>Linderina</taxon>
    </lineage>
</organism>
<dbReference type="Proteomes" id="UP001150603">
    <property type="component" value="Unassembled WGS sequence"/>
</dbReference>
<evidence type="ECO:0000313" key="2">
    <source>
        <dbReference type="Proteomes" id="UP001150603"/>
    </source>
</evidence>
<accession>A0ACC1J3T1</accession>
<dbReference type="EMBL" id="JANBPW010003886">
    <property type="protein sequence ID" value="KAJ1936432.1"/>
    <property type="molecule type" value="Genomic_DNA"/>
</dbReference>
<proteinExistence type="predicted"/>
<gene>
    <name evidence="1" type="ORF">FBU59_005054</name>
</gene>